<evidence type="ECO:0000313" key="6">
    <source>
        <dbReference type="EMBL" id="AUX29361.1"/>
    </source>
</evidence>
<keyword evidence="2 4" id="KW-0479">Metal-binding</keyword>
<evidence type="ECO:0000256" key="2">
    <source>
        <dbReference type="ARBA" id="ARBA00022723"/>
    </source>
</evidence>
<dbReference type="SUPFAM" id="SSF46626">
    <property type="entry name" value="Cytochrome c"/>
    <property type="match status" value="1"/>
</dbReference>
<dbReference type="EMBL" id="CP012672">
    <property type="protein sequence ID" value="AUX29361.1"/>
    <property type="molecule type" value="Genomic_DNA"/>
</dbReference>
<evidence type="ECO:0000256" key="4">
    <source>
        <dbReference type="PROSITE-ProRule" id="PRU00433"/>
    </source>
</evidence>
<dbReference type="InterPro" id="IPR036909">
    <property type="entry name" value="Cyt_c-like_dom_sf"/>
</dbReference>
<dbReference type="PROSITE" id="PS51257">
    <property type="entry name" value="PROKAR_LIPOPROTEIN"/>
    <property type="match status" value="1"/>
</dbReference>
<dbReference type="InterPro" id="IPR009056">
    <property type="entry name" value="Cyt_c-like_dom"/>
</dbReference>
<organism evidence="6 7">
    <name type="scientific">Sorangium cellulosum</name>
    <name type="common">Polyangium cellulosum</name>
    <dbReference type="NCBI Taxonomy" id="56"/>
    <lineage>
        <taxon>Bacteria</taxon>
        <taxon>Pseudomonadati</taxon>
        <taxon>Myxococcota</taxon>
        <taxon>Polyangia</taxon>
        <taxon>Polyangiales</taxon>
        <taxon>Polyangiaceae</taxon>
        <taxon>Sorangium</taxon>
    </lineage>
</organism>
<evidence type="ECO:0000256" key="1">
    <source>
        <dbReference type="ARBA" id="ARBA00022617"/>
    </source>
</evidence>
<evidence type="ECO:0000256" key="3">
    <source>
        <dbReference type="ARBA" id="ARBA00023004"/>
    </source>
</evidence>
<dbReference type="GO" id="GO:0020037">
    <property type="term" value="F:heme binding"/>
    <property type="evidence" value="ECO:0007669"/>
    <property type="project" value="InterPro"/>
</dbReference>
<keyword evidence="1 4" id="KW-0349">Heme</keyword>
<evidence type="ECO:0000313" key="7">
    <source>
        <dbReference type="Proteomes" id="UP000295497"/>
    </source>
</evidence>
<evidence type="ECO:0000259" key="5">
    <source>
        <dbReference type="PROSITE" id="PS51007"/>
    </source>
</evidence>
<dbReference type="Proteomes" id="UP000295497">
    <property type="component" value="Chromosome"/>
</dbReference>
<name>A0A4P2QIF5_SORCE</name>
<dbReference type="GO" id="GO:0046872">
    <property type="term" value="F:metal ion binding"/>
    <property type="evidence" value="ECO:0007669"/>
    <property type="project" value="UniProtKB-KW"/>
</dbReference>
<sequence>MRVRTIFLLCLAPFVIGSLQGCGDESNPGGGGEDGPLGACPPDSAAEQAAGLEALQGNCNICHSTTKVGAAARANAPEGVNVDDEAYVSGNAEKIFEEIDEGEMPPTGRLQDATVESIRIYLACETQ</sequence>
<dbReference type="Gene3D" id="1.10.760.10">
    <property type="entry name" value="Cytochrome c-like domain"/>
    <property type="match status" value="1"/>
</dbReference>
<dbReference type="AlphaFoldDB" id="A0A4P2QIF5"/>
<proteinExistence type="predicted"/>
<keyword evidence="3 4" id="KW-0408">Iron</keyword>
<gene>
    <name evidence="6" type="ORF">SOCE836_014500</name>
</gene>
<dbReference type="PROSITE" id="PS51007">
    <property type="entry name" value="CYTC"/>
    <property type="match status" value="1"/>
</dbReference>
<dbReference type="GO" id="GO:0009055">
    <property type="term" value="F:electron transfer activity"/>
    <property type="evidence" value="ECO:0007669"/>
    <property type="project" value="InterPro"/>
</dbReference>
<reference evidence="6 7" key="1">
    <citation type="submission" date="2015-09" db="EMBL/GenBank/DDBJ databases">
        <title>Sorangium comparison.</title>
        <authorList>
            <person name="Zaburannyi N."/>
            <person name="Bunk B."/>
            <person name="Overmann J."/>
            <person name="Mueller R."/>
        </authorList>
    </citation>
    <scope>NUCLEOTIDE SEQUENCE [LARGE SCALE GENOMIC DNA]</scope>
    <source>
        <strain evidence="6 7">So ce836</strain>
    </source>
</reference>
<dbReference type="RefSeq" id="WP_129573535.1">
    <property type="nucleotide sequence ID" value="NZ_CP012672.1"/>
</dbReference>
<accession>A0A4P2QIF5</accession>
<protein>
    <recommendedName>
        <fullName evidence="5">Cytochrome c domain-containing protein</fullName>
    </recommendedName>
</protein>
<feature type="domain" description="Cytochrome c" evidence="5">
    <location>
        <begin position="46"/>
        <end position="126"/>
    </location>
</feature>